<feature type="region of interest" description="Disordered" evidence="1">
    <location>
        <begin position="143"/>
        <end position="310"/>
    </location>
</feature>
<feature type="compositionally biased region" description="Acidic residues" evidence="1">
    <location>
        <begin position="283"/>
        <end position="310"/>
    </location>
</feature>
<accession>A0A9P6TW15</accession>
<feature type="compositionally biased region" description="Acidic residues" evidence="1">
    <location>
        <begin position="203"/>
        <end position="275"/>
    </location>
</feature>
<sequence length="310" mass="34413">MLAHVKPHANCACCEWIEIAAFEFKAAKPSKLLRARQLNKSLRVNAAILWHLRKLGLDISKYYPIIADGKGAKLDLYALRHYEDVLGAGWAVKESVVMPTDELGIQSFLQKGSLLTLLAWKEQFQRYVVGARKLLALSVASHSDDGATSSQPMTPPSSKRPDPFVLLSPTKKGKHSKERFFSLGSQEDESGKADDNGPSHEQDVDEDDEEDYSDDDEDDEDDYSDDDEDDEEDHSDDDEDEEGEEGEEGGEGGEGEGEEDEEDKEGEEGGEGEEDPVNKDDMQDGDEGDDDEGDDDETVLDEDDNFEDRA</sequence>
<organism evidence="2 3">
    <name type="scientific">Actinomortierella ambigua</name>
    <dbReference type="NCBI Taxonomy" id="1343610"/>
    <lineage>
        <taxon>Eukaryota</taxon>
        <taxon>Fungi</taxon>
        <taxon>Fungi incertae sedis</taxon>
        <taxon>Mucoromycota</taxon>
        <taxon>Mortierellomycotina</taxon>
        <taxon>Mortierellomycetes</taxon>
        <taxon>Mortierellales</taxon>
        <taxon>Mortierellaceae</taxon>
        <taxon>Actinomortierella</taxon>
    </lineage>
</organism>
<name>A0A9P6TW15_9FUNG</name>
<dbReference type="AlphaFoldDB" id="A0A9P6TW15"/>
<evidence type="ECO:0000256" key="1">
    <source>
        <dbReference type="SAM" id="MobiDB-lite"/>
    </source>
</evidence>
<dbReference type="OrthoDB" id="2284791at2759"/>
<proteinExistence type="predicted"/>
<comment type="caution">
    <text evidence="2">The sequence shown here is derived from an EMBL/GenBank/DDBJ whole genome shotgun (WGS) entry which is preliminary data.</text>
</comment>
<keyword evidence="3" id="KW-1185">Reference proteome</keyword>
<dbReference type="Proteomes" id="UP000807716">
    <property type="component" value="Unassembled WGS sequence"/>
</dbReference>
<reference evidence="2" key="1">
    <citation type="journal article" date="2020" name="Fungal Divers.">
        <title>Resolving the Mortierellaceae phylogeny through synthesis of multi-gene phylogenetics and phylogenomics.</title>
        <authorList>
            <person name="Vandepol N."/>
            <person name="Liber J."/>
            <person name="Desiro A."/>
            <person name="Na H."/>
            <person name="Kennedy M."/>
            <person name="Barry K."/>
            <person name="Grigoriev I.V."/>
            <person name="Miller A.N."/>
            <person name="O'Donnell K."/>
            <person name="Stajich J.E."/>
            <person name="Bonito G."/>
        </authorList>
    </citation>
    <scope>NUCLEOTIDE SEQUENCE</scope>
    <source>
        <strain evidence="2">BC1065</strain>
    </source>
</reference>
<protein>
    <submittedName>
        <fullName evidence="2">Uncharacterized protein</fullName>
    </submittedName>
</protein>
<feature type="compositionally biased region" description="Basic and acidic residues" evidence="1">
    <location>
        <begin position="189"/>
        <end position="202"/>
    </location>
</feature>
<evidence type="ECO:0000313" key="2">
    <source>
        <dbReference type="EMBL" id="KAG0248980.1"/>
    </source>
</evidence>
<dbReference type="EMBL" id="JAAAJB010001115">
    <property type="protein sequence ID" value="KAG0248980.1"/>
    <property type="molecule type" value="Genomic_DNA"/>
</dbReference>
<evidence type="ECO:0000313" key="3">
    <source>
        <dbReference type="Proteomes" id="UP000807716"/>
    </source>
</evidence>
<gene>
    <name evidence="2" type="ORF">DFQ27_000489</name>
</gene>